<comment type="caution">
    <text evidence="2">The sequence shown here is derived from an EMBL/GenBank/DDBJ whole genome shotgun (WGS) entry which is preliminary data.</text>
</comment>
<keyword evidence="1" id="KW-1133">Transmembrane helix</keyword>
<protein>
    <submittedName>
        <fullName evidence="2">Oligosaccharide repeat unit polymerase</fullName>
    </submittedName>
</protein>
<evidence type="ECO:0000313" key="3">
    <source>
        <dbReference type="Proteomes" id="UP000681586"/>
    </source>
</evidence>
<keyword evidence="1" id="KW-0472">Membrane</keyword>
<reference evidence="2 3" key="1">
    <citation type="submission" date="2021-05" db="EMBL/GenBank/DDBJ databases">
        <title>Staphylococcus fleurettii isolated from lake water in First Nation community in Manitoba, Canada.</title>
        <authorList>
            <person name="Bashar S."/>
            <person name="Murdock A."/>
            <person name="Patidar R."/>
            <person name="Golding G."/>
            <person name="Farenhorst A."/>
            <person name="Kumar A."/>
        </authorList>
    </citation>
    <scope>NUCLEOTIDE SEQUENCE [LARGE SCALE GENOMIC DNA]</scope>
    <source>
        <strain evidence="2 3">SF002</strain>
    </source>
</reference>
<organism evidence="2 3">
    <name type="scientific">Mammaliicoccus fleurettii</name>
    <dbReference type="NCBI Taxonomy" id="150056"/>
    <lineage>
        <taxon>Bacteria</taxon>
        <taxon>Bacillati</taxon>
        <taxon>Bacillota</taxon>
        <taxon>Bacilli</taxon>
        <taxon>Bacillales</taxon>
        <taxon>Staphylococcaceae</taxon>
        <taxon>Mammaliicoccus</taxon>
    </lineage>
</organism>
<feature type="transmembrane region" description="Helical" evidence="1">
    <location>
        <begin position="177"/>
        <end position="210"/>
    </location>
</feature>
<feature type="transmembrane region" description="Helical" evidence="1">
    <location>
        <begin position="143"/>
        <end position="165"/>
    </location>
</feature>
<dbReference type="Proteomes" id="UP000681586">
    <property type="component" value="Unassembled WGS sequence"/>
</dbReference>
<feature type="non-terminal residue" evidence="2">
    <location>
        <position position="1"/>
    </location>
</feature>
<accession>A0ABS5MQ73</accession>
<feature type="transmembrane region" description="Helical" evidence="1">
    <location>
        <begin position="51"/>
        <end position="69"/>
    </location>
</feature>
<sequence>KRYIMSSVIFVLILLMFLLNGAIKSIMFGAIVCLFFYMFKYKGKNTLYLSVLYIISLLSFLLYKVFGVYKIADYLRRIFFTPANLFNVYQKYFENNFTHFTHSRISKIFNINSFEGSLPKYIGENVIGIKNLVANVGIFVEGYLSFGIIGFIFSSILFVLFIYVIRSLNLDNRYFGMLFVYIYIINTSFIETLLITHGLIVFIIFCWFIIPNKKRNER</sequence>
<evidence type="ECO:0000256" key="1">
    <source>
        <dbReference type="SAM" id="Phobius"/>
    </source>
</evidence>
<dbReference type="RefSeq" id="WP_212576919.1">
    <property type="nucleotide sequence ID" value="NZ_JAGXBM010000024.1"/>
</dbReference>
<evidence type="ECO:0000313" key="2">
    <source>
        <dbReference type="EMBL" id="MBS3698075.1"/>
    </source>
</evidence>
<dbReference type="EMBL" id="JAGXBM010000024">
    <property type="protein sequence ID" value="MBS3698075.1"/>
    <property type="molecule type" value="Genomic_DNA"/>
</dbReference>
<keyword evidence="3" id="KW-1185">Reference proteome</keyword>
<proteinExistence type="predicted"/>
<keyword evidence="1" id="KW-0812">Transmembrane</keyword>
<feature type="transmembrane region" description="Helical" evidence="1">
    <location>
        <begin position="7"/>
        <end position="39"/>
    </location>
</feature>
<name>A0ABS5MQ73_9STAP</name>
<gene>
    <name evidence="2" type="ORF">JJQ58_11415</name>
</gene>